<dbReference type="EMBL" id="UYYB01011927">
    <property type="protein sequence ID" value="VDM69352.1"/>
    <property type="molecule type" value="Genomic_DNA"/>
</dbReference>
<proteinExistence type="predicted"/>
<evidence type="ECO:0000313" key="1">
    <source>
        <dbReference type="EMBL" id="VDM69352.1"/>
    </source>
</evidence>
<reference evidence="1 2" key="1">
    <citation type="submission" date="2018-11" db="EMBL/GenBank/DDBJ databases">
        <authorList>
            <consortium name="Pathogen Informatics"/>
        </authorList>
    </citation>
    <scope>NUCLEOTIDE SEQUENCE [LARGE SCALE GENOMIC DNA]</scope>
</reference>
<protein>
    <submittedName>
        <fullName evidence="1">Uncharacterized protein</fullName>
    </submittedName>
</protein>
<accession>A0A3P7KPU8</accession>
<evidence type="ECO:0000313" key="2">
    <source>
        <dbReference type="Proteomes" id="UP000270094"/>
    </source>
</evidence>
<gene>
    <name evidence="1" type="ORF">SVUK_LOCUS4350</name>
</gene>
<name>A0A3P7KPU8_STRVU</name>
<keyword evidence="2" id="KW-1185">Reference proteome</keyword>
<organism evidence="1 2">
    <name type="scientific">Strongylus vulgaris</name>
    <name type="common">Blood worm</name>
    <dbReference type="NCBI Taxonomy" id="40348"/>
    <lineage>
        <taxon>Eukaryota</taxon>
        <taxon>Metazoa</taxon>
        <taxon>Ecdysozoa</taxon>
        <taxon>Nematoda</taxon>
        <taxon>Chromadorea</taxon>
        <taxon>Rhabditida</taxon>
        <taxon>Rhabditina</taxon>
        <taxon>Rhabditomorpha</taxon>
        <taxon>Strongyloidea</taxon>
        <taxon>Strongylidae</taxon>
        <taxon>Strongylus</taxon>
    </lineage>
</organism>
<dbReference type="OrthoDB" id="5832858at2759"/>
<sequence>MLTPSVVDPLREWCRNCIITLEYACGIGKSNFTIKELITACADHEYIRPPPGVVLVITSDMVTQEQLDRLLAKVVYLEMCIEIKHSSIMSLRIPNLKEIRPCQPGRPAILIENNVHFEELIIPPTAIYPAGELIIRIVRTPSLPHTTINEIQQWCPYCTVTHDYSSSKQVSEKQMNALCARAKVMKICIEIRKSSFKKLRCPHLKELIPCQYGRPAVKIVDNDDFVDFEIPKNVLYPRGALIVEIQRNPRFSFKRLTMLQNWCPECTITGDFGGFYLCFYLVTNVII</sequence>
<dbReference type="AlphaFoldDB" id="A0A3P7KPU8"/>
<dbReference type="Proteomes" id="UP000270094">
    <property type="component" value="Unassembled WGS sequence"/>
</dbReference>
<dbReference type="SUPFAM" id="SSF52058">
    <property type="entry name" value="L domain-like"/>
    <property type="match status" value="1"/>
</dbReference>